<dbReference type="InterPro" id="IPR001304">
    <property type="entry name" value="C-type_lectin-like"/>
</dbReference>
<dbReference type="PANTHER" id="PTHR22801">
    <property type="entry name" value="LITHOSTATHINE"/>
    <property type="match status" value="1"/>
</dbReference>
<dbReference type="InterPro" id="IPR050801">
    <property type="entry name" value="Ca-Dep_Lectins_ImmuneDev"/>
</dbReference>
<dbReference type="AlphaFoldDB" id="C3YJZ9"/>
<dbReference type="InterPro" id="IPR016186">
    <property type="entry name" value="C-type_lectin-like/link_sf"/>
</dbReference>
<dbReference type="InterPro" id="IPR016187">
    <property type="entry name" value="CTDL_fold"/>
</dbReference>
<sequence length="143" mass="15825">CEPNWHGHGSKCFQMFEVSVSYSDARALCLSHNSHLALPKDQATSDFVKQLRNSVNNGRDAWIGLKYGVDEGTFVWEDGEVLGSFDDWAPGEPNGVTSSYCVLIRRATASSAPNHWTDKLCTYQKGVICEKGMAVTRAFTMSQ</sequence>
<proteinExistence type="predicted"/>
<protein>
    <recommendedName>
        <fullName evidence="1">C-type lectin domain-containing protein</fullName>
    </recommendedName>
</protein>
<name>C3YJZ9_BRAFL</name>
<reference evidence="2" key="1">
    <citation type="journal article" date="2008" name="Nature">
        <title>The amphioxus genome and the evolution of the chordate karyotype.</title>
        <authorList>
            <consortium name="US DOE Joint Genome Institute (JGI-PGF)"/>
            <person name="Putnam N.H."/>
            <person name="Butts T."/>
            <person name="Ferrier D.E.K."/>
            <person name="Furlong R.F."/>
            <person name="Hellsten U."/>
            <person name="Kawashima T."/>
            <person name="Robinson-Rechavi M."/>
            <person name="Shoguchi E."/>
            <person name="Terry A."/>
            <person name="Yu J.-K."/>
            <person name="Benito-Gutierrez E.L."/>
            <person name="Dubchak I."/>
            <person name="Garcia-Fernandez J."/>
            <person name="Gibson-Brown J.J."/>
            <person name="Grigoriev I.V."/>
            <person name="Horton A.C."/>
            <person name="de Jong P.J."/>
            <person name="Jurka J."/>
            <person name="Kapitonov V.V."/>
            <person name="Kohara Y."/>
            <person name="Kuroki Y."/>
            <person name="Lindquist E."/>
            <person name="Lucas S."/>
            <person name="Osoegawa K."/>
            <person name="Pennacchio L.A."/>
            <person name="Salamov A.A."/>
            <person name="Satou Y."/>
            <person name="Sauka-Spengler T."/>
            <person name="Schmutz J."/>
            <person name="Shin-I T."/>
            <person name="Toyoda A."/>
            <person name="Bronner-Fraser M."/>
            <person name="Fujiyama A."/>
            <person name="Holland L.Z."/>
            <person name="Holland P.W.H."/>
            <person name="Satoh N."/>
            <person name="Rokhsar D.S."/>
        </authorList>
    </citation>
    <scope>NUCLEOTIDE SEQUENCE [LARGE SCALE GENOMIC DNA]</scope>
    <source>
        <strain evidence="2">S238N-H82</strain>
        <tissue evidence="2">Testes</tissue>
    </source>
</reference>
<dbReference type="SUPFAM" id="SSF56436">
    <property type="entry name" value="C-type lectin-like"/>
    <property type="match status" value="1"/>
</dbReference>
<dbReference type="EMBL" id="GG666520">
    <property type="protein sequence ID" value="EEN59456.1"/>
    <property type="molecule type" value="Genomic_DNA"/>
</dbReference>
<evidence type="ECO:0000259" key="1">
    <source>
        <dbReference type="PROSITE" id="PS50041"/>
    </source>
</evidence>
<dbReference type="PANTHER" id="PTHR22801:SF63">
    <property type="entry name" value="C-TYPE LECTIN DOMAIN-CONTAINING PROTEIN"/>
    <property type="match status" value="1"/>
</dbReference>
<evidence type="ECO:0000313" key="2">
    <source>
        <dbReference type="EMBL" id="EEN59456.1"/>
    </source>
</evidence>
<dbReference type="PROSITE" id="PS50041">
    <property type="entry name" value="C_TYPE_LECTIN_2"/>
    <property type="match status" value="1"/>
</dbReference>
<dbReference type="InParanoid" id="C3YJZ9"/>
<organism>
    <name type="scientific">Branchiostoma floridae</name>
    <name type="common">Florida lancelet</name>
    <name type="synonym">Amphioxus</name>
    <dbReference type="NCBI Taxonomy" id="7739"/>
    <lineage>
        <taxon>Eukaryota</taxon>
        <taxon>Metazoa</taxon>
        <taxon>Chordata</taxon>
        <taxon>Cephalochordata</taxon>
        <taxon>Leptocardii</taxon>
        <taxon>Amphioxiformes</taxon>
        <taxon>Branchiostomatidae</taxon>
        <taxon>Branchiostoma</taxon>
    </lineage>
</organism>
<dbReference type="Gene3D" id="3.10.100.10">
    <property type="entry name" value="Mannose-Binding Protein A, subunit A"/>
    <property type="match status" value="1"/>
</dbReference>
<dbReference type="SMART" id="SM00034">
    <property type="entry name" value="CLECT"/>
    <property type="match status" value="1"/>
</dbReference>
<gene>
    <name evidence="2" type="ORF">BRAFLDRAFT_222643</name>
</gene>
<dbReference type="Pfam" id="PF00059">
    <property type="entry name" value="Lectin_C"/>
    <property type="match status" value="1"/>
</dbReference>
<feature type="non-terminal residue" evidence="2">
    <location>
        <position position="1"/>
    </location>
</feature>
<feature type="domain" description="C-type lectin" evidence="1">
    <location>
        <begin position="8"/>
        <end position="130"/>
    </location>
</feature>
<dbReference type="CDD" id="cd00037">
    <property type="entry name" value="CLECT"/>
    <property type="match status" value="1"/>
</dbReference>
<accession>C3YJZ9</accession>